<sequence>MGDIIVNVVLVLKLLFWFMTFIGIALSIVYLVKK</sequence>
<dbReference type="AlphaFoldDB" id="A0A242KVH7"/>
<keyword evidence="1" id="KW-0472">Membrane</keyword>
<accession>A0A242KVH7</accession>
<name>A0A242KVH7_ENTMU</name>
<proteinExistence type="predicted"/>
<gene>
    <name evidence="2" type="ORF">A5802_002485</name>
</gene>
<evidence type="ECO:0000313" key="2">
    <source>
        <dbReference type="EMBL" id="OTP25332.1"/>
    </source>
</evidence>
<dbReference type="Proteomes" id="UP000195024">
    <property type="component" value="Unassembled WGS sequence"/>
</dbReference>
<comment type="caution">
    <text evidence="2">The sequence shown here is derived from an EMBL/GenBank/DDBJ whole genome shotgun (WGS) entry which is preliminary data.</text>
</comment>
<evidence type="ECO:0000313" key="3">
    <source>
        <dbReference type="Proteomes" id="UP000195024"/>
    </source>
</evidence>
<keyword evidence="1" id="KW-1133">Transmembrane helix</keyword>
<feature type="transmembrane region" description="Helical" evidence="1">
    <location>
        <begin position="14"/>
        <end position="32"/>
    </location>
</feature>
<evidence type="ECO:0000256" key="1">
    <source>
        <dbReference type="SAM" id="Phobius"/>
    </source>
</evidence>
<organism evidence="2 3">
    <name type="scientific">Enterococcus mundtii</name>
    <dbReference type="NCBI Taxonomy" id="53346"/>
    <lineage>
        <taxon>Bacteria</taxon>
        <taxon>Bacillati</taxon>
        <taxon>Bacillota</taxon>
        <taxon>Bacilli</taxon>
        <taxon>Lactobacillales</taxon>
        <taxon>Enterococcaceae</taxon>
        <taxon>Enterococcus</taxon>
    </lineage>
</organism>
<dbReference type="EMBL" id="NGMS01000002">
    <property type="protein sequence ID" value="OTP25332.1"/>
    <property type="molecule type" value="Genomic_DNA"/>
</dbReference>
<protein>
    <submittedName>
        <fullName evidence="2">Uncharacterized protein</fullName>
    </submittedName>
</protein>
<keyword evidence="1" id="KW-0812">Transmembrane</keyword>
<reference evidence="2 3" key="1">
    <citation type="submission" date="2017-05" db="EMBL/GenBank/DDBJ databases">
        <title>The Genome Sequence of Enterococcus mundtii 6B1_DIV0119.</title>
        <authorList>
            <consortium name="The Broad Institute Genomics Platform"/>
            <consortium name="The Broad Institute Genomic Center for Infectious Diseases"/>
            <person name="Earl A."/>
            <person name="Manson A."/>
            <person name="Schwartman J."/>
            <person name="Gilmore M."/>
            <person name="Abouelleil A."/>
            <person name="Cao P."/>
            <person name="Chapman S."/>
            <person name="Cusick C."/>
            <person name="Shea T."/>
            <person name="Young S."/>
            <person name="Neafsey D."/>
            <person name="Nusbaum C."/>
            <person name="Birren B."/>
        </authorList>
    </citation>
    <scope>NUCLEOTIDE SEQUENCE [LARGE SCALE GENOMIC DNA]</scope>
    <source>
        <strain evidence="2 3">6B1_DIV0119</strain>
    </source>
</reference>